<dbReference type="InterPro" id="IPR036788">
    <property type="entry name" value="T_IF-3_C_sf"/>
</dbReference>
<evidence type="ECO:0000256" key="6">
    <source>
        <dbReference type="ARBA" id="ARBA00023128"/>
    </source>
</evidence>
<dbReference type="InterPro" id="IPR001288">
    <property type="entry name" value="Translation_initiation_fac_3"/>
</dbReference>
<dbReference type="SUPFAM" id="SSF54364">
    <property type="entry name" value="Translation initiation factor IF3, N-terminal domain"/>
    <property type="match status" value="1"/>
</dbReference>
<dbReference type="Gene3D" id="3.30.110.10">
    <property type="entry name" value="Translation initiation factor 3 (IF-3), C-terminal domain"/>
    <property type="match status" value="1"/>
</dbReference>
<proteinExistence type="inferred from homology"/>
<evidence type="ECO:0000313" key="13">
    <source>
        <dbReference type="Proteomes" id="UP000322234"/>
    </source>
</evidence>
<feature type="region of interest" description="Disordered" evidence="9">
    <location>
        <begin position="1"/>
        <end position="30"/>
    </location>
</feature>
<evidence type="ECO:0000256" key="9">
    <source>
        <dbReference type="SAM" id="MobiDB-lite"/>
    </source>
</evidence>
<feature type="region of interest" description="Disordered" evidence="9">
    <location>
        <begin position="75"/>
        <end position="111"/>
    </location>
</feature>
<evidence type="ECO:0000256" key="5">
    <source>
        <dbReference type="ARBA" id="ARBA00022946"/>
    </source>
</evidence>
<feature type="domain" description="Translation initiation factor 3 N-terminal" evidence="11">
    <location>
        <begin position="188"/>
        <end position="256"/>
    </location>
</feature>
<dbReference type="InterPro" id="IPR019815">
    <property type="entry name" value="Translation_initiation_fac_3_C"/>
</dbReference>
<sequence>MRAPQRRGPSRPERCSALHPPPERYRELASSQCKRQQEQLNWNVAMTSGSFFKFIDPEQLNWNVAVTSPWCAQEKPEETARSKGRPGNTLLNLSPGSKVKPESKPDPEGCKKKSLFLVNKVQFEESTPLPAGEAPPTTEGEQGLTGEPACGLLPPNLINRRLGTAFSTEDTQDEMTKKKKNETAFSSVGRKINERIIHVLDEQGNDLGHMHRANVIRLMAERDLRLVKRDASAEPPQYQLLTGAQIHQERLRLREAERAAPKPGPTLTKELTFSSNIGQHDLDTKGKQIQQWIEKKYKVQITVKKGKSADEPEDRMEEMCNRIVQTMSGIATFSSRPQPIRGGKAVMCVLRPLSKKEEAAWRAAPDTPRRDALNGGDGKDGASGVLPQ</sequence>
<dbReference type="Pfam" id="PF00707">
    <property type="entry name" value="IF3_C"/>
    <property type="match status" value="1"/>
</dbReference>
<evidence type="ECO:0000256" key="7">
    <source>
        <dbReference type="ARBA" id="ARBA00059316"/>
    </source>
</evidence>
<dbReference type="FunFam" id="3.10.20.80:FF:000002">
    <property type="entry name" value="Mitochondrial translational initiation factor 3"/>
    <property type="match status" value="1"/>
</dbReference>
<dbReference type="Proteomes" id="UP000322234">
    <property type="component" value="Unassembled WGS sequence"/>
</dbReference>
<dbReference type="GO" id="GO:0003743">
    <property type="term" value="F:translation initiation factor activity"/>
    <property type="evidence" value="ECO:0007669"/>
    <property type="project" value="UniProtKB-KW"/>
</dbReference>
<accession>A0A6B0R6B4</accession>
<keyword evidence="6" id="KW-0496">Mitochondrion</keyword>
<feature type="domain" description="Translation initiation factor 3 C-terminal" evidence="10">
    <location>
        <begin position="268"/>
        <end position="352"/>
    </location>
</feature>
<dbReference type="PANTHER" id="PTHR10938:SF0">
    <property type="entry name" value="TRANSLATION INITIATION FACTOR IF-3, MITOCHONDRIAL"/>
    <property type="match status" value="1"/>
</dbReference>
<evidence type="ECO:0000259" key="11">
    <source>
        <dbReference type="Pfam" id="PF05198"/>
    </source>
</evidence>
<evidence type="ECO:0000256" key="3">
    <source>
        <dbReference type="ARBA" id="ARBA00022540"/>
    </source>
</evidence>
<evidence type="ECO:0000259" key="10">
    <source>
        <dbReference type="Pfam" id="PF00707"/>
    </source>
</evidence>
<evidence type="ECO:0000313" key="12">
    <source>
        <dbReference type="EMBL" id="MXQ84812.1"/>
    </source>
</evidence>
<keyword evidence="3" id="KW-0396">Initiation factor</keyword>
<evidence type="ECO:0000256" key="8">
    <source>
        <dbReference type="ARBA" id="ARBA00073270"/>
    </source>
</evidence>
<comment type="similarity">
    <text evidence="2">Belongs to the IF-3 family.</text>
</comment>
<comment type="function">
    <text evidence="7">IF-3 binds to the 28S ribosomal subunit and shifts the equilibrium between 55S ribosomes and their 39S and 28S subunits in favor of the free subunits, thus enhancing the availability of 28S subunits on which protein synthesis initiation begins.</text>
</comment>
<dbReference type="GO" id="GO:0070124">
    <property type="term" value="P:mitochondrial translational initiation"/>
    <property type="evidence" value="ECO:0007669"/>
    <property type="project" value="TreeGrafter"/>
</dbReference>
<dbReference type="AlphaFoldDB" id="A0A6B0R6B4"/>
<dbReference type="GO" id="GO:0043022">
    <property type="term" value="F:ribosome binding"/>
    <property type="evidence" value="ECO:0007669"/>
    <property type="project" value="TreeGrafter"/>
</dbReference>
<dbReference type="GO" id="GO:0032790">
    <property type="term" value="P:ribosome disassembly"/>
    <property type="evidence" value="ECO:0007669"/>
    <property type="project" value="TreeGrafter"/>
</dbReference>
<evidence type="ECO:0000256" key="1">
    <source>
        <dbReference type="ARBA" id="ARBA00004173"/>
    </source>
</evidence>
<evidence type="ECO:0000256" key="2">
    <source>
        <dbReference type="ARBA" id="ARBA00005439"/>
    </source>
</evidence>
<gene>
    <name evidence="12" type="ORF">E5288_WYG016708</name>
</gene>
<comment type="subcellular location">
    <subcellularLocation>
        <location evidence="1">Mitochondrion</location>
    </subcellularLocation>
</comment>
<keyword evidence="13" id="KW-1185">Reference proteome</keyword>
<dbReference type="Pfam" id="PF05198">
    <property type="entry name" value="IF3_N"/>
    <property type="match status" value="1"/>
</dbReference>
<feature type="compositionally biased region" description="Basic and acidic residues" evidence="9">
    <location>
        <begin position="10"/>
        <end position="27"/>
    </location>
</feature>
<dbReference type="EMBL" id="VBQZ03000022">
    <property type="protein sequence ID" value="MXQ84812.1"/>
    <property type="molecule type" value="Genomic_DNA"/>
</dbReference>
<feature type="region of interest" description="Disordered" evidence="9">
    <location>
        <begin position="124"/>
        <end position="144"/>
    </location>
</feature>
<keyword evidence="5" id="KW-0809">Transit peptide</keyword>
<dbReference type="PANTHER" id="PTHR10938">
    <property type="entry name" value="TRANSLATION INITIATION FACTOR IF-3"/>
    <property type="match status" value="1"/>
</dbReference>
<keyword evidence="4" id="KW-0648">Protein biosynthesis</keyword>
<reference evidence="12" key="1">
    <citation type="submission" date="2019-10" db="EMBL/GenBank/DDBJ databases">
        <title>The sequence and de novo assembly of the wild yak genome.</title>
        <authorList>
            <person name="Liu Y."/>
        </authorList>
    </citation>
    <scope>NUCLEOTIDE SEQUENCE [LARGE SCALE GENOMIC DNA]</scope>
    <source>
        <strain evidence="12">WY2019</strain>
    </source>
</reference>
<feature type="region of interest" description="Disordered" evidence="9">
    <location>
        <begin position="357"/>
        <end position="388"/>
    </location>
</feature>
<dbReference type="InterPro" id="IPR036787">
    <property type="entry name" value="T_IF-3_N_sf"/>
</dbReference>
<evidence type="ECO:0000256" key="4">
    <source>
        <dbReference type="ARBA" id="ARBA00022917"/>
    </source>
</evidence>
<organism evidence="12 13">
    <name type="scientific">Bos mutus</name>
    <name type="common">wild yak</name>
    <dbReference type="NCBI Taxonomy" id="72004"/>
    <lineage>
        <taxon>Eukaryota</taxon>
        <taxon>Metazoa</taxon>
        <taxon>Chordata</taxon>
        <taxon>Craniata</taxon>
        <taxon>Vertebrata</taxon>
        <taxon>Euteleostomi</taxon>
        <taxon>Mammalia</taxon>
        <taxon>Eutheria</taxon>
        <taxon>Laurasiatheria</taxon>
        <taxon>Artiodactyla</taxon>
        <taxon>Ruminantia</taxon>
        <taxon>Pecora</taxon>
        <taxon>Bovidae</taxon>
        <taxon>Bovinae</taxon>
        <taxon>Bos</taxon>
    </lineage>
</organism>
<dbReference type="InterPro" id="IPR019814">
    <property type="entry name" value="Translation_initiation_fac_3_N"/>
</dbReference>
<name>A0A6B0R6B4_9CETA</name>
<dbReference type="FunFam" id="3.30.110.10:FF:000004">
    <property type="entry name" value="Translation initiation factor IF-3, mitochondrial"/>
    <property type="match status" value="1"/>
</dbReference>
<feature type="compositionally biased region" description="Basic and acidic residues" evidence="9">
    <location>
        <begin position="99"/>
        <end position="111"/>
    </location>
</feature>
<feature type="compositionally biased region" description="Basic and acidic residues" evidence="9">
    <location>
        <begin position="367"/>
        <end position="380"/>
    </location>
</feature>
<dbReference type="Gene3D" id="3.10.20.80">
    <property type="entry name" value="Translation initiation factor 3 (IF-3), N-terminal domain"/>
    <property type="match status" value="1"/>
</dbReference>
<dbReference type="SUPFAM" id="SSF55200">
    <property type="entry name" value="Translation initiation factor IF3, C-terminal domain"/>
    <property type="match status" value="1"/>
</dbReference>
<comment type="caution">
    <text evidence="12">The sequence shown here is derived from an EMBL/GenBank/DDBJ whole genome shotgun (WGS) entry which is preliminary data.</text>
</comment>
<protein>
    <recommendedName>
        <fullName evidence="8">Translation initiation factor IF-3, mitochondrial</fullName>
    </recommendedName>
</protein>
<dbReference type="GO" id="GO:0005739">
    <property type="term" value="C:mitochondrion"/>
    <property type="evidence" value="ECO:0007669"/>
    <property type="project" value="UniProtKB-SubCell"/>
</dbReference>